<dbReference type="Proteomes" id="UP001164706">
    <property type="component" value="Chromosome"/>
</dbReference>
<evidence type="ECO:0000313" key="2">
    <source>
        <dbReference type="EMBL" id="WAB82421.1"/>
    </source>
</evidence>
<feature type="transmembrane region" description="Helical" evidence="1">
    <location>
        <begin position="175"/>
        <end position="196"/>
    </location>
</feature>
<feature type="transmembrane region" description="Helical" evidence="1">
    <location>
        <begin position="65"/>
        <end position="86"/>
    </location>
</feature>
<accession>A0A9E8MMW0</accession>
<name>A0A9E8MMW0_9MICO</name>
<protein>
    <submittedName>
        <fullName evidence="2">Uncharacterized protein</fullName>
    </submittedName>
</protein>
<dbReference type="EMBL" id="CP113089">
    <property type="protein sequence ID" value="WAB82421.1"/>
    <property type="molecule type" value="Genomic_DNA"/>
</dbReference>
<feature type="transmembrane region" description="Helical" evidence="1">
    <location>
        <begin position="92"/>
        <end position="114"/>
    </location>
</feature>
<keyword evidence="1" id="KW-1133">Transmembrane helix</keyword>
<feature type="transmembrane region" description="Helical" evidence="1">
    <location>
        <begin position="145"/>
        <end position="163"/>
    </location>
</feature>
<evidence type="ECO:0000256" key="1">
    <source>
        <dbReference type="SAM" id="Phobius"/>
    </source>
</evidence>
<dbReference type="RefSeq" id="WP_267782451.1">
    <property type="nucleotide sequence ID" value="NZ_CP113089.1"/>
</dbReference>
<keyword evidence="1" id="KW-0812">Transmembrane</keyword>
<proteinExistence type="predicted"/>
<reference evidence="2" key="1">
    <citation type="submission" date="2022-11" db="EMBL/GenBank/DDBJ databases">
        <title>Description of Microcella daejonensis nov. sp, isolated from riverside soil.</title>
        <authorList>
            <person name="Molina K.M."/>
            <person name="Kim S.B."/>
        </authorList>
    </citation>
    <scope>NUCLEOTIDE SEQUENCE</scope>
    <source>
        <strain evidence="2">MMS21-STM12</strain>
    </source>
</reference>
<dbReference type="KEGG" id="mdb:OVN18_05310"/>
<evidence type="ECO:0000313" key="3">
    <source>
        <dbReference type="Proteomes" id="UP001164706"/>
    </source>
</evidence>
<feature type="transmembrane region" description="Helical" evidence="1">
    <location>
        <begin position="264"/>
        <end position="283"/>
    </location>
</feature>
<feature type="transmembrane region" description="Helical" evidence="1">
    <location>
        <begin position="229"/>
        <end position="252"/>
    </location>
</feature>
<keyword evidence="3" id="KW-1185">Reference proteome</keyword>
<organism evidence="2 3">
    <name type="scientific">Microcella daejeonensis</name>
    <dbReference type="NCBI Taxonomy" id="2994971"/>
    <lineage>
        <taxon>Bacteria</taxon>
        <taxon>Bacillati</taxon>
        <taxon>Actinomycetota</taxon>
        <taxon>Actinomycetes</taxon>
        <taxon>Micrococcales</taxon>
        <taxon>Microbacteriaceae</taxon>
        <taxon>Microcella</taxon>
    </lineage>
</organism>
<feature type="transmembrane region" description="Helical" evidence="1">
    <location>
        <begin position="6"/>
        <end position="23"/>
    </location>
</feature>
<dbReference type="AlphaFoldDB" id="A0A9E8MMW0"/>
<gene>
    <name evidence="2" type="ORF">OVN18_05310</name>
</gene>
<keyword evidence="1" id="KW-0472">Membrane</keyword>
<sequence>MSAGPIAIGLLAPAIVVIVALSWRMTRSRGWQERELMKLAQRRNLAVPDHLEEELMRHIVRRRRAWMLGYGAGYLLVFVPAALLLPRAGSDLGPLMLVLAFAVGTVVTTAVTLVDRRRTVFGEARVARLDGPAIDDLIAPATVRLVGIAIAAAIAAAAVVVVMSRSADSAATVGFFPPLIATLAVVAVAALVTWRLTARHVAAQRPISGDATTLAWSDALRAESIGDMLLVPTMSAALALQLAVPTIAALLAPQQLEAFNSGNLVGGAIAISLIIATAAQTTGGPGARHYQRRLWPELAAATTSGPAPDPAEGRA</sequence>